<dbReference type="EMBL" id="JAGPNK010000010">
    <property type="protein sequence ID" value="KAH7312748.1"/>
    <property type="molecule type" value="Genomic_DNA"/>
</dbReference>
<sequence length="271" mass="29626">MMGWSLAAVLAAVAPLSVIATGATNLIEPRGEDSQIIQVESYVKAGLETTWELHLGNRNFSRDGARYLSIVLAASPGEEQEGGYYIGYNYCVLSPCIHLNVTSVALAIPEDAFPTDSLFAHVSLWDELGRYQSLAVGNDTVVTVYDAEGNYSPYERSWGWPVMSSRIPCEKVACARGCLIDNYAAETSQETREQRINYERCLDTKCDWTRGENLLSMDPDAGCITTNSRAPPPPPEPEQSQFDGGTGGLEIPRRWLSVCVMAAFACSVLLP</sequence>
<protein>
    <submittedName>
        <fullName evidence="3">Uncharacterized protein</fullName>
    </submittedName>
</protein>
<dbReference type="AlphaFoldDB" id="A0A8K0SNU7"/>
<feature type="region of interest" description="Disordered" evidence="1">
    <location>
        <begin position="222"/>
        <end position="246"/>
    </location>
</feature>
<evidence type="ECO:0000313" key="4">
    <source>
        <dbReference type="Proteomes" id="UP000813444"/>
    </source>
</evidence>
<proteinExistence type="predicted"/>
<evidence type="ECO:0000313" key="3">
    <source>
        <dbReference type="EMBL" id="KAH7312748.1"/>
    </source>
</evidence>
<evidence type="ECO:0000256" key="2">
    <source>
        <dbReference type="SAM" id="SignalP"/>
    </source>
</evidence>
<evidence type="ECO:0000256" key="1">
    <source>
        <dbReference type="SAM" id="MobiDB-lite"/>
    </source>
</evidence>
<accession>A0A8K0SNU7</accession>
<gene>
    <name evidence="3" type="ORF">B0I35DRAFT_437661</name>
</gene>
<feature type="chain" id="PRO_5035482401" evidence="2">
    <location>
        <begin position="23"/>
        <end position="271"/>
    </location>
</feature>
<dbReference type="Proteomes" id="UP000813444">
    <property type="component" value="Unassembled WGS sequence"/>
</dbReference>
<keyword evidence="4" id="KW-1185">Reference proteome</keyword>
<name>A0A8K0SNU7_9HYPO</name>
<comment type="caution">
    <text evidence="3">The sequence shown here is derived from an EMBL/GenBank/DDBJ whole genome shotgun (WGS) entry which is preliminary data.</text>
</comment>
<reference evidence="3" key="1">
    <citation type="journal article" date="2021" name="Nat. Commun.">
        <title>Genetic determinants of endophytism in the Arabidopsis root mycobiome.</title>
        <authorList>
            <person name="Mesny F."/>
            <person name="Miyauchi S."/>
            <person name="Thiergart T."/>
            <person name="Pickel B."/>
            <person name="Atanasova L."/>
            <person name="Karlsson M."/>
            <person name="Huettel B."/>
            <person name="Barry K.W."/>
            <person name="Haridas S."/>
            <person name="Chen C."/>
            <person name="Bauer D."/>
            <person name="Andreopoulos W."/>
            <person name="Pangilinan J."/>
            <person name="LaButti K."/>
            <person name="Riley R."/>
            <person name="Lipzen A."/>
            <person name="Clum A."/>
            <person name="Drula E."/>
            <person name="Henrissat B."/>
            <person name="Kohler A."/>
            <person name="Grigoriev I.V."/>
            <person name="Martin F.M."/>
            <person name="Hacquard S."/>
        </authorList>
    </citation>
    <scope>NUCLEOTIDE SEQUENCE</scope>
    <source>
        <strain evidence="3">MPI-CAGE-CH-0235</strain>
    </source>
</reference>
<organism evidence="3 4">
    <name type="scientific">Stachybotrys elegans</name>
    <dbReference type="NCBI Taxonomy" id="80388"/>
    <lineage>
        <taxon>Eukaryota</taxon>
        <taxon>Fungi</taxon>
        <taxon>Dikarya</taxon>
        <taxon>Ascomycota</taxon>
        <taxon>Pezizomycotina</taxon>
        <taxon>Sordariomycetes</taxon>
        <taxon>Hypocreomycetidae</taxon>
        <taxon>Hypocreales</taxon>
        <taxon>Stachybotryaceae</taxon>
        <taxon>Stachybotrys</taxon>
    </lineage>
</organism>
<feature type="signal peptide" evidence="2">
    <location>
        <begin position="1"/>
        <end position="22"/>
    </location>
</feature>
<keyword evidence="2" id="KW-0732">Signal</keyword>